<evidence type="ECO:0000256" key="2">
    <source>
        <dbReference type="SAM" id="SignalP"/>
    </source>
</evidence>
<dbReference type="Proteomes" id="UP000094444">
    <property type="component" value="Unassembled WGS sequence"/>
</dbReference>
<name>A0A2P5HLD6_DIAHE</name>
<keyword evidence="4" id="KW-1185">Reference proteome</keyword>
<accession>A0A2P5HLD6</accession>
<feature type="signal peptide" evidence="2">
    <location>
        <begin position="1"/>
        <end position="24"/>
    </location>
</feature>
<evidence type="ECO:0000256" key="1">
    <source>
        <dbReference type="SAM" id="MobiDB-lite"/>
    </source>
</evidence>
<evidence type="ECO:0000313" key="3">
    <source>
        <dbReference type="EMBL" id="POS71078.1"/>
    </source>
</evidence>
<sequence length="237" mass="25841">MWREYISPTVLILALAGTIVGVVASNSNKSRYFEVSSVVSRDATSCIEPLSSNEANGRLRRNGDGDGDGDRDDVSAHALISSLRWGRPPLLWQQVLRSEFGDPTIFVYGHILPQPNTRFVSPSRCCVASQLNAEKLIDLAVIPITIGERSPSGLGTGYCLRRKSPLPNPDAFPAGNSRPSSGQWKDSGLARRRQISGVEIKSAGFKLPLLIASHSTGPILSAEWGRFNQEYLEDHGR</sequence>
<comment type="caution">
    <text evidence="3">The sequence shown here is derived from an EMBL/GenBank/DDBJ whole genome shotgun (WGS) entry which is preliminary data.</text>
</comment>
<gene>
    <name evidence="3" type="ORF">DHEL01_v210524</name>
</gene>
<protein>
    <submittedName>
        <fullName evidence="3">Uncharacterized protein</fullName>
    </submittedName>
</protein>
<dbReference type="EMBL" id="MAVT02001384">
    <property type="protein sequence ID" value="POS71078.1"/>
    <property type="molecule type" value="Genomic_DNA"/>
</dbReference>
<feature type="region of interest" description="Disordered" evidence="1">
    <location>
        <begin position="169"/>
        <end position="188"/>
    </location>
</feature>
<evidence type="ECO:0000313" key="4">
    <source>
        <dbReference type="Proteomes" id="UP000094444"/>
    </source>
</evidence>
<organism evidence="3 4">
    <name type="scientific">Diaporthe helianthi</name>
    <dbReference type="NCBI Taxonomy" id="158607"/>
    <lineage>
        <taxon>Eukaryota</taxon>
        <taxon>Fungi</taxon>
        <taxon>Dikarya</taxon>
        <taxon>Ascomycota</taxon>
        <taxon>Pezizomycotina</taxon>
        <taxon>Sordariomycetes</taxon>
        <taxon>Sordariomycetidae</taxon>
        <taxon>Diaporthales</taxon>
        <taxon>Diaporthaceae</taxon>
        <taxon>Diaporthe</taxon>
    </lineage>
</organism>
<reference evidence="3" key="1">
    <citation type="submission" date="2017-09" db="EMBL/GenBank/DDBJ databases">
        <title>Polyketide synthases of a Diaporthe helianthi virulent isolate.</title>
        <authorList>
            <person name="Baroncelli R."/>
        </authorList>
    </citation>
    <scope>NUCLEOTIDE SEQUENCE [LARGE SCALE GENOMIC DNA]</scope>
    <source>
        <strain evidence="3">7/96</strain>
    </source>
</reference>
<keyword evidence="2" id="KW-0732">Signal</keyword>
<dbReference type="AlphaFoldDB" id="A0A2P5HLD6"/>
<dbReference type="InParanoid" id="A0A2P5HLD6"/>
<proteinExistence type="predicted"/>
<feature type="chain" id="PRO_5015151085" evidence="2">
    <location>
        <begin position="25"/>
        <end position="237"/>
    </location>
</feature>